<reference evidence="1" key="1">
    <citation type="submission" date="2020-10" db="EMBL/GenBank/DDBJ databases">
        <authorList>
            <person name="Kikuchi T."/>
        </authorList>
    </citation>
    <scope>NUCLEOTIDE SEQUENCE</scope>
    <source>
        <strain evidence="1">NKZ352</strain>
    </source>
</reference>
<accession>A0A8S1H0Q9</accession>
<keyword evidence="2" id="KW-1185">Reference proteome</keyword>
<dbReference type="EMBL" id="CAJGYM010000009">
    <property type="protein sequence ID" value="CAD6188987.1"/>
    <property type="molecule type" value="Genomic_DNA"/>
</dbReference>
<organism evidence="1 2">
    <name type="scientific">Caenorhabditis auriculariae</name>
    <dbReference type="NCBI Taxonomy" id="2777116"/>
    <lineage>
        <taxon>Eukaryota</taxon>
        <taxon>Metazoa</taxon>
        <taxon>Ecdysozoa</taxon>
        <taxon>Nematoda</taxon>
        <taxon>Chromadorea</taxon>
        <taxon>Rhabditida</taxon>
        <taxon>Rhabditina</taxon>
        <taxon>Rhabditomorpha</taxon>
        <taxon>Rhabditoidea</taxon>
        <taxon>Rhabditidae</taxon>
        <taxon>Peloderinae</taxon>
        <taxon>Caenorhabditis</taxon>
    </lineage>
</organism>
<comment type="caution">
    <text evidence="1">The sequence shown here is derived from an EMBL/GenBank/DDBJ whole genome shotgun (WGS) entry which is preliminary data.</text>
</comment>
<dbReference type="Proteomes" id="UP000835052">
    <property type="component" value="Unassembled WGS sequence"/>
</dbReference>
<sequence>MLTFVQQEHLIELIKKQRCLWDSSDDGDVDFAWTAISRDDLADEWAAIKRKFLKWKKNPETHPRPRFWRELKFLDKTPTMQVRDPSPVEEMDDLEMEMSHFGIVPTDAHLEKLSLTHNS</sequence>
<evidence type="ECO:0000313" key="2">
    <source>
        <dbReference type="Proteomes" id="UP000835052"/>
    </source>
</evidence>
<proteinExistence type="predicted"/>
<protein>
    <recommendedName>
        <fullName evidence="3">MADF domain-containing protein</fullName>
    </recommendedName>
</protein>
<gene>
    <name evidence="1" type="ORF">CAUJ_LOCUS4906</name>
</gene>
<evidence type="ECO:0008006" key="3">
    <source>
        <dbReference type="Google" id="ProtNLM"/>
    </source>
</evidence>
<name>A0A8S1H0Q9_9PELO</name>
<evidence type="ECO:0000313" key="1">
    <source>
        <dbReference type="EMBL" id="CAD6188987.1"/>
    </source>
</evidence>
<dbReference type="AlphaFoldDB" id="A0A8S1H0Q9"/>